<comment type="caution">
    <text evidence="1">The sequence shown here is derived from an EMBL/GenBank/DDBJ whole genome shotgun (WGS) entry which is preliminary data.</text>
</comment>
<dbReference type="AlphaFoldDB" id="A0A941DBI8"/>
<sequence>MGHIGDRTTGSDPERFRVEVGELRKVGRQLRDLGSTGGEAATYASTHVDFDPSGGAVIERFVDVTTGMDTGVRDLMEDIQRSLHGSGAELVASADRYERLDERASRRLDRNYWKD</sequence>
<organism evidence="1 2">
    <name type="scientific">Phycicoccus avicenniae</name>
    <dbReference type="NCBI Taxonomy" id="2828860"/>
    <lineage>
        <taxon>Bacteria</taxon>
        <taxon>Bacillati</taxon>
        <taxon>Actinomycetota</taxon>
        <taxon>Actinomycetes</taxon>
        <taxon>Micrococcales</taxon>
        <taxon>Intrasporangiaceae</taxon>
        <taxon>Phycicoccus</taxon>
    </lineage>
</organism>
<gene>
    <name evidence="1" type="ORF">KC207_08630</name>
</gene>
<dbReference type="Proteomes" id="UP000677016">
    <property type="component" value="Unassembled WGS sequence"/>
</dbReference>
<reference evidence="1" key="1">
    <citation type="submission" date="2021-04" db="EMBL/GenBank/DDBJ databases">
        <title>Phycicoccus avicenniae sp. nov., a novel endophytic actinomycetes isolated from branch of Avicennia mariana.</title>
        <authorList>
            <person name="Tuo L."/>
        </authorList>
    </citation>
    <scope>NUCLEOTIDE SEQUENCE</scope>
    <source>
        <strain evidence="1">BSK3Z-2</strain>
    </source>
</reference>
<accession>A0A941DBI8</accession>
<name>A0A941DBI8_9MICO</name>
<dbReference type="RefSeq" id="WP_211602610.1">
    <property type="nucleotide sequence ID" value="NZ_JAGSNF010000010.1"/>
</dbReference>
<evidence type="ECO:0000313" key="2">
    <source>
        <dbReference type="Proteomes" id="UP000677016"/>
    </source>
</evidence>
<evidence type="ECO:0000313" key="1">
    <source>
        <dbReference type="EMBL" id="MBR7743352.1"/>
    </source>
</evidence>
<evidence type="ECO:0008006" key="3">
    <source>
        <dbReference type="Google" id="ProtNLM"/>
    </source>
</evidence>
<protein>
    <recommendedName>
        <fullName evidence="3">ESX-1 secretion-associated protein</fullName>
    </recommendedName>
</protein>
<keyword evidence="2" id="KW-1185">Reference proteome</keyword>
<dbReference type="EMBL" id="JAGSNF010000010">
    <property type="protein sequence ID" value="MBR7743352.1"/>
    <property type="molecule type" value="Genomic_DNA"/>
</dbReference>
<proteinExistence type="predicted"/>